<dbReference type="GO" id="GO:0070773">
    <property type="term" value="F:protein-N-terminal glutamine amidohydrolase activity"/>
    <property type="evidence" value="ECO:0007669"/>
    <property type="project" value="UniProtKB-UniRule"/>
</dbReference>
<evidence type="ECO:0000256" key="4">
    <source>
        <dbReference type="ARBA" id="ARBA00021247"/>
    </source>
</evidence>
<keyword evidence="11" id="KW-1185">Reference proteome</keyword>
<dbReference type="GO" id="GO:0008418">
    <property type="term" value="F:protein-N-terminal asparagine amidohydrolase activity"/>
    <property type="evidence" value="ECO:0007669"/>
    <property type="project" value="UniProtKB-UniRule"/>
</dbReference>
<dbReference type="Pfam" id="PF09764">
    <property type="entry name" value="Nt_Gln_amidase"/>
    <property type="match status" value="1"/>
</dbReference>
<comment type="subunit">
    <text evidence="2 8">Monomer.</text>
</comment>
<dbReference type="PANTHER" id="PTHR13035:SF0">
    <property type="entry name" value="PROTEIN N-TERMINAL GLUTAMINE AMIDOHYDROLASE"/>
    <property type="match status" value="1"/>
</dbReference>
<evidence type="ECO:0000256" key="2">
    <source>
        <dbReference type="ARBA" id="ARBA00011245"/>
    </source>
</evidence>
<dbReference type="InterPro" id="IPR037132">
    <property type="entry name" value="N_Gln_amidohydro_ab_roll_sf"/>
</dbReference>
<comment type="similarity">
    <text evidence="1 8">Belongs to the NTAQ1 family.</text>
</comment>
<evidence type="ECO:0000259" key="9">
    <source>
        <dbReference type="Pfam" id="PF09764"/>
    </source>
</evidence>
<evidence type="ECO:0000256" key="6">
    <source>
        <dbReference type="ARBA" id="ARBA00029677"/>
    </source>
</evidence>
<comment type="caution">
    <text evidence="10">The sequence shown here is derived from an EMBL/GenBank/DDBJ whole genome shotgun (WGS) entry which is preliminary data.</text>
</comment>
<keyword evidence="5 8" id="KW-0378">Hydrolase</keyword>
<dbReference type="EC" id="3.5.1.122" evidence="3 8"/>
<evidence type="ECO:0000313" key="10">
    <source>
        <dbReference type="EMBL" id="KAF9069823.1"/>
    </source>
</evidence>
<evidence type="ECO:0000256" key="1">
    <source>
        <dbReference type="ARBA" id="ARBA00008985"/>
    </source>
</evidence>
<proteinExistence type="inferred from homology"/>
<dbReference type="InterPro" id="IPR039733">
    <property type="entry name" value="NTAQ1"/>
</dbReference>
<dbReference type="AlphaFoldDB" id="A0A9P5PV00"/>
<evidence type="ECO:0000256" key="7">
    <source>
        <dbReference type="ARBA" id="ARBA00048768"/>
    </source>
</evidence>
<reference evidence="10" key="1">
    <citation type="submission" date="2020-11" db="EMBL/GenBank/DDBJ databases">
        <authorList>
            <consortium name="DOE Joint Genome Institute"/>
            <person name="Ahrendt S."/>
            <person name="Riley R."/>
            <person name="Andreopoulos W."/>
            <person name="Labutti K."/>
            <person name="Pangilinan J."/>
            <person name="Ruiz-Duenas F.J."/>
            <person name="Barrasa J.M."/>
            <person name="Sanchez-Garcia M."/>
            <person name="Camarero S."/>
            <person name="Miyauchi S."/>
            <person name="Serrano A."/>
            <person name="Linde D."/>
            <person name="Babiker R."/>
            <person name="Drula E."/>
            <person name="Ayuso-Fernandez I."/>
            <person name="Pacheco R."/>
            <person name="Padilla G."/>
            <person name="Ferreira P."/>
            <person name="Barriuso J."/>
            <person name="Kellner H."/>
            <person name="Castanera R."/>
            <person name="Alfaro M."/>
            <person name="Ramirez L."/>
            <person name="Pisabarro A.G."/>
            <person name="Kuo A."/>
            <person name="Tritt A."/>
            <person name="Lipzen A."/>
            <person name="He G."/>
            <person name="Yan M."/>
            <person name="Ng V."/>
            <person name="Cullen D."/>
            <person name="Martin F."/>
            <person name="Rosso M.-N."/>
            <person name="Henrissat B."/>
            <person name="Hibbett D."/>
            <person name="Martinez A.T."/>
            <person name="Grigoriev I.V."/>
        </authorList>
    </citation>
    <scope>NUCLEOTIDE SEQUENCE</scope>
    <source>
        <strain evidence="10">AH 40177</strain>
    </source>
</reference>
<evidence type="ECO:0000313" key="11">
    <source>
        <dbReference type="Proteomes" id="UP000772434"/>
    </source>
</evidence>
<organism evidence="10 11">
    <name type="scientific">Rhodocollybia butyracea</name>
    <dbReference type="NCBI Taxonomy" id="206335"/>
    <lineage>
        <taxon>Eukaryota</taxon>
        <taxon>Fungi</taxon>
        <taxon>Dikarya</taxon>
        <taxon>Basidiomycota</taxon>
        <taxon>Agaricomycotina</taxon>
        <taxon>Agaricomycetes</taxon>
        <taxon>Agaricomycetidae</taxon>
        <taxon>Agaricales</taxon>
        <taxon>Marasmiineae</taxon>
        <taxon>Omphalotaceae</taxon>
        <taxon>Rhodocollybia</taxon>
    </lineage>
</organism>
<evidence type="ECO:0000256" key="5">
    <source>
        <dbReference type="ARBA" id="ARBA00022801"/>
    </source>
</evidence>
<dbReference type="GO" id="GO:0005829">
    <property type="term" value="C:cytosol"/>
    <property type="evidence" value="ECO:0007669"/>
    <property type="project" value="TreeGrafter"/>
</dbReference>
<feature type="domain" description="Protein N-terminal glutamine amidohydrolase alpha beta roll" evidence="9">
    <location>
        <begin position="20"/>
        <end position="209"/>
    </location>
</feature>
<gene>
    <name evidence="10" type="ORF">BDP27DRAFT_1324657</name>
</gene>
<dbReference type="InterPro" id="IPR023128">
    <property type="entry name" value="Prot_N_Gln_amidohydro_ab_roll"/>
</dbReference>
<dbReference type="EMBL" id="JADNRY010000046">
    <property type="protein sequence ID" value="KAF9069823.1"/>
    <property type="molecule type" value="Genomic_DNA"/>
</dbReference>
<evidence type="ECO:0000256" key="3">
    <source>
        <dbReference type="ARBA" id="ARBA00012718"/>
    </source>
</evidence>
<comment type="function">
    <text evidence="8">Mediates the side-chain deamidation of N-terminal glutamine residues to glutamate, an important step in N-end rule pathway of protein degradation. Conversion of the resulting N-terminal glutamine to glutamate renders the protein susceptible to arginylation, polyubiquitination and degradation as specified by the N-end rule. Does not act on substrates with internal or C-terminal glutamine and does not act on non-glutamine residues in any position.</text>
</comment>
<dbReference type="GO" id="GO:0005634">
    <property type="term" value="C:nucleus"/>
    <property type="evidence" value="ECO:0007669"/>
    <property type="project" value="TreeGrafter"/>
</dbReference>
<dbReference type="Gene3D" id="3.10.620.10">
    <property type="entry name" value="Protein N-terminal glutamine amidohydrolase, alpha beta roll"/>
    <property type="match status" value="1"/>
</dbReference>
<dbReference type="OrthoDB" id="191192at2759"/>
<name>A0A9P5PV00_9AGAR</name>
<comment type="catalytic activity">
    <reaction evidence="7 8">
        <text>N-terminal L-glutaminyl-[protein] + H2O = N-terminal L-glutamyl-[protein] + NH4(+)</text>
        <dbReference type="Rhea" id="RHEA:50680"/>
        <dbReference type="Rhea" id="RHEA-COMP:12668"/>
        <dbReference type="Rhea" id="RHEA-COMP:12777"/>
        <dbReference type="ChEBI" id="CHEBI:15377"/>
        <dbReference type="ChEBI" id="CHEBI:28938"/>
        <dbReference type="ChEBI" id="CHEBI:64721"/>
        <dbReference type="ChEBI" id="CHEBI:64722"/>
        <dbReference type="EC" id="3.5.1.122"/>
    </reaction>
</comment>
<accession>A0A9P5PV00</accession>
<dbReference type="Proteomes" id="UP000772434">
    <property type="component" value="Unassembled WGS sequence"/>
</dbReference>
<sequence>MGSTTRVNSSPPPLPENSMYTSHWCEENVYLLMESFTQDSSISELWEPYTVFISNHAKSVALLNQKISKELGSPVVWDYHAIAVLRPRKQPSSEHSWVYDFDTQLEIPATWDSYFDRTFSTVPDTYQSIFRVVPAATLLDHFASDRSHMLNTTGSDAVPDPTIIPPYPNLRGKFCVENGITHNLMDFISMRSGQGYGDVLSVEQVCDFFGSKQDA</sequence>
<evidence type="ECO:0000256" key="8">
    <source>
        <dbReference type="RuleBase" id="RU367082"/>
    </source>
</evidence>
<protein>
    <recommendedName>
        <fullName evidence="4 8">Protein N-terminal glutamine amidohydrolase</fullName>
        <ecNumber evidence="3 8">3.5.1.122</ecNumber>
    </recommendedName>
    <alternativeName>
        <fullName evidence="6 8">Protein NH2-terminal glutamine deamidase</fullName>
    </alternativeName>
</protein>
<dbReference type="PANTHER" id="PTHR13035">
    <property type="entry name" value="PROTEIN N-TERMINAL GLUTAMINE AMIDOHYDROLASE"/>
    <property type="match status" value="1"/>
</dbReference>